<gene>
    <name evidence="2" type="ORF">ANANG_G00240130</name>
</gene>
<dbReference type="GO" id="GO:0000122">
    <property type="term" value="P:negative regulation of transcription by RNA polymerase II"/>
    <property type="evidence" value="ECO:0007669"/>
    <property type="project" value="TreeGrafter"/>
</dbReference>
<comment type="caution">
    <text evidence="2">The sequence shown here is derived from an EMBL/GenBank/DDBJ whole genome shotgun (WGS) entry which is preliminary data.</text>
</comment>
<dbReference type="PANTHER" id="PTHR13308">
    <property type="entry name" value="NEDD4-BINDING PROTEIN 2-LIKE 1"/>
    <property type="match status" value="1"/>
</dbReference>
<dbReference type="InterPro" id="IPR026302">
    <property type="entry name" value="NEDD4-bd_p2"/>
</dbReference>
<evidence type="ECO:0000256" key="1">
    <source>
        <dbReference type="SAM" id="MobiDB-lite"/>
    </source>
</evidence>
<organism evidence="2 3">
    <name type="scientific">Anguilla anguilla</name>
    <name type="common">European freshwater eel</name>
    <name type="synonym">Muraena anguilla</name>
    <dbReference type="NCBI Taxonomy" id="7936"/>
    <lineage>
        <taxon>Eukaryota</taxon>
        <taxon>Metazoa</taxon>
        <taxon>Chordata</taxon>
        <taxon>Craniata</taxon>
        <taxon>Vertebrata</taxon>
        <taxon>Euteleostomi</taxon>
        <taxon>Actinopterygii</taxon>
        <taxon>Neopterygii</taxon>
        <taxon>Teleostei</taxon>
        <taxon>Anguilliformes</taxon>
        <taxon>Anguillidae</taxon>
        <taxon>Anguilla</taxon>
    </lineage>
</organism>
<proteinExistence type="predicted"/>
<feature type="region of interest" description="Disordered" evidence="1">
    <location>
        <begin position="1"/>
        <end position="202"/>
    </location>
</feature>
<dbReference type="GO" id="GO:0003714">
    <property type="term" value="F:transcription corepressor activity"/>
    <property type="evidence" value="ECO:0007669"/>
    <property type="project" value="TreeGrafter"/>
</dbReference>
<feature type="compositionally biased region" description="Basic and acidic residues" evidence="1">
    <location>
        <begin position="1"/>
        <end position="19"/>
    </location>
</feature>
<keyword evidence="3" id="KW-1185">Reference proteome</keyword>
<evidence type="ECO:0000313" key="3">
    <source>
        <dbReference type="Proteomes" id="UP001044222"/>
    </source>
</evidence>
<protein>
    <recommendedName>
        <fullName evidence="4">NEDD4-binding protein 2-like 2</fullName>
    </recommendedName>
</protein>
<dbReference type="SUPFAM" id="SSF52540">
    <property type="entry name" value="P-loop containing nucleoside triphosphate hydrolases"/>
    <property type="match status" value="1"/>
</dbReference>
<feature type="compositionally biased region" description="Basic and acidic residues" evidence="1">
    <location>
        <begin position="167"/>
        <end position="176"/>
    </location>
</feature>
<sequence>MRFPKDRDSRWPHASRYEPDDYWQPKRHRPNFQQGPDWQGPDPPFHSDQWQHSQAFRGPHWPPHHNFNRSGYYRPAGPPPPPHPPPGFGPRRSTYYDSPEGESQWEPPQFPQGPRCPPFLGFGGYDAPQDRGPPAYPPDGFDGRREDGGNGFSSYGETAWPQPCMDSDWRQHHRPEPGPGPEPEPDPDPDPQQQWHQQPHADCDYRPAPLLLLILMRGLPGSGKSTLAKKLLSSGPNGLVLSTDDYFVDNGYAYNASLIGDAHDWNQNRAREAMDDGRSPVIIDNTNIQAWEMKPYVKMAIERRYTIDFREPDTSWKFDPFELEKRNKHGVPSNKIAQMRDRFELPMSVDIVLTSRDPPHKSSSRPLSQCPPSQCPPSQCPPSQCPLR</sequence>
<evidence type="ECO:0000313" key="2">
    <source>
        <dbReference type="EMBL" id="KAG5837517.1"/>
    </source>
</evidence>
<feature type="compositionally biased region" description="Pro residues" evidence="1">
    <location>
        <begin position="373"/>
        <end position="388"/>
    </location>
</feature>
<reference evidence="2" key="1">
    <citation type="submission" date="2021-01" db="EMBL/GenBank/DDBJ databases">
        <title>A chromosome-scale assembly of European eel, Anguilla anguilla.</title>
        <authorList>
            <person name="Henkel C."/>
            <person name="Jong-Raadsen S.A."/>
            <person name="Dufour S."/>
            <person name="Weltzien F.-A."/>
            <person name="Palstra A.P."/>
            <person name="Pelster B."/>
            <person name="Spaink H.P."/>
            <person name="Van Den Thillart G.E."/>
            <person name="Jansen H."/>
            <person name="Zahm M."/>
            <person name="Klopp C."/>
            <person name="Cedric C."/>
            <person name="Louis A."/>
            <person name="Berthelot C."/>
            <person name="Parey E."/>
            <person name="Roest Crollius H."/>
            <person name="Montfort J."/>
            <person name="Robinson-Rechavi M."/>
            <person name="Bucao C."/>
            <person name="Bouchez O."/>
            <person name="Gislard M."/>
            <person name="Lluch J."/>
            <person name="Milhes M."/>
            <person name="Lampietro C."/>
            <person name="Lopez Roques C."/>
            <person name="Donnadieu C."/>
            <person name="Braasch I."/>
            <person name="Desvignes T."/>
            <person name="Postlethwait J."/>
            <person name="Bobe J."/>
            <person name="Guiguen Y."/>
            <person name="Dirks R."/>
        </authorList>
    </citation>
    <scope>NUCLEOTIDE SEQUENCE</scope>
    <source>
        <strain evidence="2">Tag_6206</strain>
        <tissue evidence="2">Liver</tissue>
    </source>
</reference>
<dbReference type="PANTHER" id="PTHR13308:SF23">
    <property type="entry name" value="NEDD4-BINDING PROTEIN 2-LIKE 2"/>
    <property type="match status" value="1"/>
</dbReference>
<name>A0A9D3LWJ4_ANGAN</name>
<accession>A0A9D3LWJ4</accession>
<evidence type="ECO:0008006" key="4">
    <source>
        <dbReference type="Google" id="ProtNLM"/>
    </source>
</evidence>
<feature type="compositionally biased region" description="Pro residues" evidence="1">
    <location>
        <begin position="108"/>
        <end position="117"/>
    </location>
</feature>
<dbReference type="AlphaFoldDB" id="A0A9D3LWJ4"/>
<feature type="region of interest" description="Disordered" evidence="1">
    <location>
        <begin position="353"/>
        <end position="388"/>
    </location>
</feature>
<dbReference type="GO" id="GO:0005634">
    <property type="term" value="C:nucleus"/>
    <property type="evidence" value="ECO:0007669"/>
    <property type="project" value="TreeGrafter"/>
</dbReference>
<dbReference type="EMBL" id="JAFIRN010000013">
    <property type="protein sequence ID" value="KAG5837517.1"/>
    <property type="molecule type" value="Genomic_DNA"/>
</dbReference>
<dbReference type="Pfam" id="PF13671">
    <property type="entry name" value="AAA_33"/>
    <property type="match status" value="1"/>
</dbReference>
<dbReference type="InterPro" id="IPR027417">
    <property type="entry name" value="P-loop_NTPase"/>
</dbReference>
<feature type="compositionally biased region" description="Pro residues" evidence="1">
    <location>
        <begin position="76"/>
        <end position="88"/>
    </location>
</feature>
<dbReference type="Gene3D" id="3.40.50.300">
    <property type="entry name" value="P-loop containing nucleotide triphosphate hydrolases"/>
    <property type="match status" value="1"/>
</dbReference>
<dbReference type="Proteomes" id="UP001044222">
    <property type="component" value="Chromosome 13"/>
</dbReference>